<proteinExistence type="predicted"/>
<dbReference type="AlphaFoldDB" id="A0AAV3PVT5"/>
<dbReference type="PANTHER" id="PTHR38226:SF3">
    <property type="entry name" value="(WILD MALAYSIAN BANANA) HYPOTHETICAL PROTEIN"/>
    <property type="match status" value="1"/>
</dbReference>
<dbReference type="PANTHER" id="PTHR38226">
    <property type="entry name" value="(WILD MALAYSIAN BANANA) HYPOTHETICAL PROTEIN"/>
    <property type="match status" value="1"/>
</dbReference>
<dbReference type="InterPro" id="IPR055816">
    <property type="entry name" value="DUF7392"/>
</dbReference>
<evidence type="ECO:0000259" key="1">
    <source>
        <dbReference type="Pfam" id="PF24118"/>
    </source>
</evidence>
<name>A0AAV3PVT5_LITER</name>
<protein>
    <recommendedName>
        <fullName evidence="1">DUF7392 domain-containing protein</fullName>
    </recommendedName>
</protein>
<sequence length="255" mass="28678">MASCFIPFTSRNLESSFFVFRQTVVLVDELIDALKRFSLSTVSLGCVNSAIFTSIHGSMIIWCGAWIKRSKENKESLDGTLQSMLKNEVLSIAVLIDYCFFDAYGGSSRDGSPTAEFYRGDTISMYSANFSSKDDIQQASYAALAIFKSNFLKMKGSSTSGVCLKSQKQHRIIGLSVWKSLEDCYSYIFDVDYREVVLPYLDDAIIRSMEFKYDIFRVAFVSGDEEKEATFNSQPHHFPASLIGNGFEVVNHKLD</sequence>
<comment type="caution">
    <text evidence="2">The sequence shown here is derived from an EMBL/GenBank/DDBJ whole genome shotgun (WGS) entry which is preliminary data.</text>
</comment>
<keyword evidence="3" id="KW-1185">Reference proteome</keyword>
<accession>A0AAV3PVT5</accession>
<gene>
    <name evidence="2" type="ORF">LIER_38184</name>
</gene>
<dbReference type="Proteomes" id="UP001454036">
    <property type="component" value="Unassembled WGS sequence"/>
</dbReference>
<evidence type="ECO:0000313" key="3">
    <source>
        <dbReference type="Proteomes" id="UP001454036"/>
    </source>
</evidence>
<dbReference type="EMBL" id="BAABME010019066">
    <property type="protein sequence ID" value="GAA0155932.1"/>
    <property type="molecule type" value="Genomic_DNA"/>
</dbReference>
<evidence type="ECO:0000313" key="2">
    <source>
        <dbReference type="EMBL" id="GAA0155932.1"/>
    </source>
</evidence>
<reference evidence="2 3" key="1">
    <citation type="submission" date="2024-01" db="EMBL/GenBank/DDBJ databases">
        <title>The complete chloroplast genome sequence of Lithospermum erythrorhizon: insights into the phylogenetic relationship among Boraginaceae species and the maternal lineages of purple gromwells.</title>
        <authorList>
            <person name="Okada T."/>
            <person name="Watanabe K."/>
        </authorList>
    </citation>
    <scope>NUCLEOTIDE SEQUENCE [LARGE SCALE GENOMIC DNA]</scope>
</reference>
<feature type="domain" description="DUF7392" evidence="1">
    <location>
        <begin position="100"/>
        <end position="216"/>
    </location>
</feature>
<dbReference type="Pfam" id="PF24118">
    <property type="entry name" value="DUF7392"/>
    <property type="match status" value="1"/>
</dbReference>
<organism evidence="2 3">
    <name type="scientific">Lithospermum erythrorhizon</name>
    <name type="common">Purple gromwell</name>
    <name type="synonym">Lithospermum officinale var. erythrorhizon</name>
    <dbReference type="NCBI Taxonomy" id="34254"/>
    <lineage>
        <taxon>Eukaryota</taxon>
        <taxon>Viridiplantae</taxon>
        <taxon>Streptophyta</taxon>
        <taxon>Embryophyta</taxon>
        <taxon>Tracheophyta</taxon>
        <taxon>Spermatophyta</taxon>
        <taxon>Magnoliopsida</taxon>
        <taxon>eudicotyledons</taxon>
        <taxon>Gunneridae</taxon>
        <taxon>Pentapetalae</taxon>
        <taxon>asterids</taxon>
        <taxon>lamiids</taxon>
        <taxon>Boraginales</taxon>
        <taxon>Boraginaceae</taxon>
        <taxon>Boraginoideae</taxon>
        <taxon>Lithospermeae</taxon>
        <taxon>Lithospermum</taxon>
    </lineage>
</organism>